<protein>
    <recommendedName>
        <fullName evidence="6">tRNA(Ile)-lysidine synthase</fullName>
        <ecNumber evidence="6">6.3.4.19</ecNumber>
    </recommendedName>
    <alternativeName>
        <fullName evidence="6">tRNA(Ile)-2-lysyl-cytidine synthase</fullName>
    </alternativeName>
    <alternativeName>
        <fullName evidence="6">tRNA(Ile)-lysidine synthetase</fullName>
    </alternativeName>
</protein>
<comment type="function">
    <text evidence="6">Ligates lysine onto the cytidine present at position 34 of the AUA codon-specific tRNA(Ile) that contains the anticodon CAU, in an ATP-dependent manner. Cytidine is converted to lysidine, thus changing the amino acid specificity of the tRNA from methionine to isoleucine.</text>
</comment>
<dbReference type="SUPFAM" id="SSF52402">
    <property type="entry name" value="Adenine nucleotide alpha hydrolases-like"/>
    <property type="match status" value="1"/>
</dbReference>
<dbReference type="HAMAP" id="MF_01161">
    <property type="entry name" value="tRNA_Ile_lys_synt"/>
    <property type="match status" value="1"/>
</dbReference>
<dbReference type="CDD" id="cd01992">
    <property type="entry name" value="TilS_N"/>
    <property type="match status" value="1"/>
</dbReference>
<feature type="domain" description="tRNA(Ile)-lysidine/2-thiocytidine synthase N-terminal" evidence="7">
    <location>
        <begin position="13"/>
        <end position="191"/>
    </location>
</feature>
<dbReference type="InterPro" id="IPR014729">
    <property type="entry name" value="Rossmann-like_a/b/a_fold"/>
</dbReference>
<keyword evidence="9" id="KW-1185">Reference proteome</keyword>
<sequence length="431" mass="47494">MAAYAPFEAQARIACAVSGGVDSMALLSLLAPWCRAHGHELMVLHVNHGLRAEADADAAFVMQSAEKLNVQGRVLHWQGQKPSGPVQAPARRARYDLLAGFCREKGILHLAMAHHLDDQSETVALRLQSGSGLAGLAGMASVRYLPDLRLIRPLLGLPKTRLQATLEGQRLDWKEDPSNRNEAHRRVRYRKLLQGSEDALLLGQRLASAAGVYARLRAWSEAEAARLLARAVQVHPAGYALVQAAVLSEAPEWLARRAWFQLLRTIGGSAYGVRGSSLTAYLEAWKATGRMPETLGGCRILPYGAVQFLVVREAQGLRSHPLRPGDTLLWDGRFRFSRARECEDGRELLVGPLGHEGVNRLLQKIPSLRKSRIPRAVWPSFPALFCLDGLLAVPHLNYTWYKVEGKCGIAWSARPYHSLAESVFRPAMSGL</sequence>
<keyword evidence="2 6" id="KW-0819">tRNA processing</keyword>
<organism evidence="8 9">
    <name type="scientific">Fodinicurvata halophila</name>
    <dbReference type="NCBI Taxonomy" id="1419723"/>
    <lineage>
        <taxon>Bacteria</taxon>
        <taxon>Pseudomonadati</taxon>
        <taxon>Pseudomonadota</taxon>
        <taxon>Alphaproteobacteria</taxon>
        <taxon>Rhodospirillales</taxon>
        <taxon>Rhodovibrionaceae</taxon>
        <taxon>Fodinicurvata</taxon>
    </lineage>
</organism>
<evidence type="ECO:0000256" key="6">
    <source>
        <dbReference type="HAMAP-Rule" id="MF_01161"/>
    </source>
</evidence>
<comment type="catalytic activity">
    <reaction evidence="5 6">
        <text>cytidine(34) in tRNA(Ile2) + L-lysine + ATP = lysidine(34) in tRNA(Ile2) + AMP + diphosphate + H(+)</text>
        <dbReference type="Rhea" id="RHEA:43744"/>
        <dbReference type="Rhea" id="RHEA-COMP:10625"/>
        <dbReference type="Rhea" id="RHEA-COMP:10670"/>
        <dbReference type="ChEBI" id="CHEBI:15378"/>
        <dbReference type="ChEBI" id="CHEBI:30616"/>
        <dbReference type="ChEBI" id="CHEBI:32551"/>
        <dbReference type="ChEBI" id="CHEBI:33019"/>
        <dbReference type="ChEBI" id="CHEBI:82748"/>
        <dbReference type="ChEBI" id="CHEBI:83665"/>
        <dbReference type="ChEBI" id="CHEBI:456215"/>
        <dbReference type="EC" id="6.3.4.19"/>
    </reaction>
</comment>
<evidence type="ECO:0000256" key="2">
    <source>
        <dbReference type="ARBA" id="ARBA00022694"/>
    </source>
</evidence>
<dbReference type="RefSeq" id="WP_382421292.1">
    <property type="nucleotide sequence ID" value="NZ_JBHSCW010000003.1"/>
</dbReference>
<evidence type="ECO:0000313" key="9">
    <source>
        <dbReference type="Proteomes" id="UP001595799"/>
    </source>
</evidence>
<name>A0ABV8UIR9_9PROT</name>
<proteinExistence type="inferred from homology"/>
<dbReference type="InterPro" id="IPR011063">
    <property type="entry name" value="TilS/TtcA_N"/>
</dbReference>
<comment type="similarity">
    <text evidence="6">Belongs to the tRNA(Ile)-lysidine synthase family.</text>
</comment>
<dbReference type="InterPro" id="IPR012094">
    <property type="entry name" value="tRNA_Ile_lys_synt"/>
</dbReference>
<dbReference type="NCBIfam" id="TIGR02432">
    <property type="entry name" value="lysidine_TilS_N"/>
    <property type="match status" value="1"/>
</dbReference>
<comment type="domain">
    <text evidence="6">The N-terminal region contains the highly conserved SGGXDS motif, predicted to be a P-loop motif involved in ATP binding.</text>
</comment>
<evidence type="ECO:0000256" key="4">
    <source>
        <dbReference type="ARBA" id="ARBA00022840"/>
    </source>
</evidence>
<evidence type="ECO:0000259" key="7">
    <source>
        <dbReference type="Pfam" id="PF01171"/>
    </source>
</evidence>
<dbReference type="PANTHER" id="PTHR43033:SF1">
    <property type="entry name" value="TRNA(ILE)-LYSIDINE SYNTHASE-RELATED"/>
    <property type="match status" value="1"/>
</dbReference>
<dbReference type="Pfam" id="PF01171">
    <property type="entry name" value="ATP_bind_3"/>
    <property type="match status" value="1"/>
</dbReference>
<keyword evidence="6" id="KW-0963">Cytoplasm</keyword>
<feature type="binding site" evidence="6">
    <location>
        <begin position="18"/>
        <end position="23"/>
    </location>
    <ligand>
        <name>ATP</name>
        <dbReference type="ChEBI" id="CHEBI:30616"/>
    </ligand>
</feature>
<keyword evidence="4 6" id="KW-0067">ATP-binding</keyword>
<evidence type="ECO:0000313" key="8">
    <source>
        <dbReference type="EMBL" id="MFC4350949.1"/>
    </source>
</evidence>
<dbReference type="GO" id="GO:0032267">
    <property type="term" value="F:tRNA(Ile)-lysidine synthase activity"/>
    <property type="evidence" value="ECO:0007669"/>
    <property type="project" value="UniProtKB-EC"/>
</dbReference>
<comment type="subcellular location">
    <subcellularLocation>
        <location evidence="6">Cytoplasm</location>
    </subcellularLocation>
</comment>
<keyword evidence="1 6" id="KW-0436">Ligase</keyword>
<dbReference type="Proteomes" id="UP001595799">
    <property type="component" value="Unassembled WGS sequence"/>
</dbReference>
<evidence type="ECO:0000256" key="5">
    <source>
        <dbReference type="ARBA" id="ARBA00048539"/>
    </source>
</evidence>
<evidence type="ECO:0000256" key="1">
    <source>
        <dbReference type="ARBA" id="ARBA00022598"/>
    </source>
</evidence>
<dbReference type="PANTHER" id="PTHR43033">
    <property type="entry name" value="TRNA(ILE)-LYSIDINE SYNTHASE-RELATED"/>
    <property type="match status" value="1"/>
</dbReference>
<accession>A0ABV8UIR9</accession>
<dbReference type="EC" id="6.3.4.19" evidence="6"/>
<dbReference type="InterPro" id="IPR012795">
    <property type="entry name" value="tRNA_Ile_lys_synt_N"/>
</dbReference>
<dbReference type="EMBL" id="JBHSCW010000003">
    <property type="protein sequence ID" value="MFC4350949.1"/>
    <property type="molecule type" value="Genomic_DNA"/>
</dbReference>
<keyword evidence="3 6" id="KW-0547">Nucleotide-binding</keyword>
<comment type="caution">
    <text evidence="8">The sequence shown here is derived from an EMBL/GenBank/DDBJ whole genome shotgun (WGS) entry which is preliminary data.</text>
</comment>
<evidence type="ECO:0000256" key="3">
    <source>
        <dbReference type="ARBA" id="ARBA00022741"/>
    </source>
</evidence>
<dbReference type="Gene3D" id="3.40.50.620">
    <property type="entry name" value="HUPs"/>
    <property type="match status" value="1"/>
</dbReference>
<reference evidence="9" key="1">
    <citation type="journal article" date="2019" name="Int. J. Syst. Evol. Microbiol.">
        <title>The Global Catalogue of Microorganisms (GCM) 10K type strain sequencing project: providing services to taxonomists for standard genome sequencing and annotation.</title>
        <authorList>
            <consortium name="The Broad Institute Genomics Platform"/>
            <consortium name="The Broad Institute Genome Sequencing Center for Infectious Disease"/>
            <person name="Wu L."/>
            <person name="Ma J."/>
        </authorList>
    </citation>
    <scope>NUCLEOTIDE SEQUENCE [LARGE SCALE GENOMIC DNA]</scope>
    <source>
        <strain evidence="9">CECT 8472</strain>
    </source>
</reference>
<gene>
    <name evidence="6 8" type="primary">tilS</name>
    <name evidence="8" type="ORF">ACFOW6_05275</name>
</gene>